<accession>A0ABM9N701</accession>
<evidence type="ECO:0000313" key="2">
    <source>
        <dbReference type="Proteomes" id="UP001314181"/>
    </source>
</evidence>
<comment type="caution">
    <text evidence="1">The sequence shown here is derived from an EMBL/GenBank/DDBJ whole genome shotgun (WGS) entry which is preliminary data.</text>
</comment>
<gene>
    <name evidence="1" type="ORF">CAXC1_110016</name>
</gene>
<dbReference type="Proteomes" id="UP001314181">
    <property type="component" value="Unassembled WGS sequence"/>
</dbReference>
<evidence type="ECO:0000313" key="1">
    <source>
        <dbReference type="EMBL" id="CAK8162311.1"/>
    </source>
</evidence>
<protein>
    <submittedName>
        <fullName evidence="1">Uncharacterized protein</fullName>
    </submittedName>
</protein>
<keyword evidence="2" id="KW-1185">Reference proteome</keyword>
<proteinExistence type="predicted"/>
<sequence>MIILAIRNDLDIPFIFPKEKDYLITVGEALVGCLPSIGKNIQQKKGGIENGTTRWVLERFTNRIPKRIHEGNLSYW</sequence>
<name>A0ABM9N701_9RICK</name>
<dbReference type="EMBL" id="CAWVOK010000002">
    <property type="protein sequence ID" value="CAK8162311.1"/>
    <property type="molecule type" value="Genomic_DNA"/>
</dbReference>
<reference evidence="1 2" key="1">
    <citation type="submission" date="2024-01" db="EMBL/GenBank/DDBJ databases">
        <authorList>
            <person name="Kunselman E."/>
        </authorList>
    </citation>
    <scope>NUCLEOTIDE SEQUENCE [LARGE SCALE GENOMIC DNA]</scope>
    <source>
        <strain evidence="1">2 abalone samples</strain>
    </source>
</reference>
<organism evidence="1 2">
    <name type="scientific">Candidatus Xenohaliotis californiensis</name>
    <dbReference type="NCBI Taxonomy" id="84677"/>
    <lineage>
        <taxon>Bacteria</taxon>
        <taxon>Pseudomonadati</taxon>
        <taxon>Pseudomonadota</taxon>
        <taxon>Alphaproteobacteria</taxon>
        <taxon>Rickettsiales</taxon>
        <taxon>Anaplasmataceae</taxon>
        <taxon>Candidatus Xenohaliotis</taxon>
    </lineage>
</organism>